<keyword evidence="17" id="KW-1185">Reference proteome</keyword>
<name>A0A5Q2N0P5_9FIRM</name>
<dbReference type="InterPro" id="IPR016192">
    <property type="entry name" value="APOBEC/CMP_deaminase_Zn-bd"/>
</dbReference>
<dbReference type="GO" id="GO:0055086">
    <property type="term" value="P:nucleobase-containing small molecule metabolic process"/>
    <property type="evidence" value="ECO:0007669"/>
    <property type="project" value="UniProtKB-ARBA"/>
</dbReference>
<dbReference type="PROSITE" id="PS51747">
    <property type="entry name" value="CYT_DCMP_DEAMINASES_2"/>
    <property type="match status" value="1"/>
</dbReference>
<comment type="catalytic activity">
    <reaction evidence="10 14">
        <text>2'-deoxycytidine + H2O + H(+) = 2'-deoxyuridine + NH4(+)</text>
        <dbReference type="Rhea" id="RHEA:13433"/>
        <dbReference type="ChEBI" id="CHEBI:15377"/>
        <dbReference type="ChEBI" id="CHEBI:15378"/>
        <dbReference type="ChEBI" id="CHEBI:15698"/>
        <dbReference type="ChEBI" id="CHEBI:16450"/>
        <dbReference type="ChEBI" id="CHEBI:28938"/>
        <dbReference type="EC" id="3.5.4.5"/>
    </reaction>
</comment>
<evidence type="ECO:0000256" key="6">
    <source>
        <dbReference type="ARBA" id="ARBA00022723"/>
    </source>
</evidence>
<dbReference type="EC" id="3.5.4.5" evidence="4 14"/>
<evidence type="ECO:0000256" key="7">
    <source>
        <dbReference type="ARBA" id="ARBA00022801"/>
    </source>
</evidence>
<dbReference type="Proteomes" id="UP000366051">
    <property type="component" value="Chromosome"/>
</dbReference>
<comment type="cofactor">
    <cofactor evidence="1 13 14">
        <name>Zn(2+)</name>
        <dbReference type="ChEBI" id="CHEBI:29105"/>
    </cofactor>
</comment>
<dbReference type="Pfam" id="PF00383">
    <property type="entry name" value="dCMP_cyt_deam_1"/>
    <property type="match status" value="1"/>
</dbReference>
<comment type="function">
    <text evidence="2 14">This enzyme scavenges exogenous and endogenous cytidine and 2'-deoxycytidine for UMP synthesis.</text>
</comment>
<dbReference type="Gene3D" id="3.40.140.10">
    <property type="entry name" value="Cytidine Deaminase, domain 2"/>
    <property type="match status" value="1"/>
</dbReference>
<evidence type="ECO:0000256" key="14">
    <source>
        <dbReference type="RuleBase" id="RU364006"/>
    </source>
</evidence>
<dbReference type="NCBIfam" id="NF004064">
    <property type="entry name" value="PRK05578.1"/>
    <property type="match status" value="1"/>
</dbReference>
<evidence type="ECO:0000256" key="11">
    <source>
        <dbReference type="ARBA" id="ARBA00049558"/>
    </source>
</evidence>
<reference evidence="17" key="1">
    <citation type="submission" date="2019-11" db="EMBL/GenBank/DDBJ databases">
        <title>Genome sequence of Heliorestis convoluta strain HH, an alkaliphilic and minimalistic phototrophic bacterium from a soda lake in Egypt.</title>
        <authorList>
            <person name="Dewey E.D."/>
            <person name="Stokes L.M."/>
            <person name="Burchell B.M."/>
            <person name="Shaffer K.N."/>
            <person name="Huntington A.M."/>
            <person name="Baker J.M."/>
            <person name="Nadendla S."/>
            <person name="Giglio M.G."/>
            <person name="Touchman J.W."/>
            <person name="Blankenship R.E."/>
            <person name="Madigan M.T."/>
            <person name="Sattley W.M."/>
        </authorList>
    </citation>
    <scope>NUCLEOTIDE SEQUENCE [LARGE SCALE GENOMIC DNA]</scope>
    <source>
        <strain evidence="17">HH</strain>
    </source>
</reference>
<evidence type="ECO:0000313" key="17">
    <source>
        <dbReference type="Proteomes" id="UP000366051"/>
    </source>
</evidence>
<comment type="catalytic activity">
    <reaction evidence="11 14">
        <text>cytidine + H2O + H(+) = uridine + NH4(+)</text>
        <dbReference type="Rhea" id="RHEA:16069"/>
        <dbReference type="ChEBI" id="CHEBI:15377"/>
        <dbReference type="ChEBI" id="CHEBI:15378"/>
        <dbReference type="ChEBI" id="CHEBI:16704"/>
        <dbReference type="ChEBI" id="CHEBI:17562"/>
        <dbReference type="ChEBI" id="CHEBI:28938"/>
        <dbReference type="EC" id="3.5.4.5"/>
    </reaction>
</comment>
<feature type="binding site" evidence="13">
    <location>
        <position position="69"/>
    </location>
    <ligand>
        <name>Zn(2+)</name>
        <dbReference type="ChEBI" id="CHEBI:29105"/>
        <note>catalytic</note>
    </ligand>
</feature>
<evidence type="ECO:0000313" key="16">
    <source>
        <dbReference type="EMBL" id="QGG47891.1"/>
    </source>
</evidence>
<dbReference type="GO" id="GO:0005829">
    <property type="term" value="C:cytosol"/>
    <property type="evidence" value="ECO:0007669"/>
    <property type="project" value="TreeGrafter"/>
</dbReference>
<dbReference type="AlphaFoldDB" id="A0A5Q2N0P5"/>
<dbReference type="PANTHER" id="PTHR11644:SF2">
    <property type="entry name" value="CYTIDINE DEAMINASE"/>
    <property type="match status" value="1"/>
</dbReference>
<evidence type="ECO:0000259" key="15">
    <source>
        <dbReference type="PROSITE" id="PS51747"/>
    </source>
</evidence>
<dbReference type="GO" id="GO:0008270">
    <property type="term" value="F:zinc ion binding"/>
    <property type="evidence" value="ECO:0007669"/>
    <property type="project" value="UniProtKB-UniRule"/>
</dbReference>
<dbReference type="SUPFAM" id="SSF53927">
    <property type="entry name" value="Cytidine deaminase-like"/>
    <property type="match status" value="1"/>
</dbReference>
<evidence type="ECO:0000256" key="2">
    <source>
        <dbReference type="ARBA" id="ARBA00003949"/>
    </source>
</evidence>
<dbReference type="InterPro" id="IPR002125">
    <property type="entry name" value="CMP_dCMP_dom"/>
</dbReference>
<proteinExistence type="inferred from homology"/>
<evidence type="ECO:0000256" key="10">
    <source>
        <dbReference type="ARBA" id="ARBA00049252"/>
    </source>
</evidence>
<keyword evidence="6 13" id="KW-0479">Metal-binding</keyword>
<keyword evidence="8 13" id="KW-0862">Zinc</keyword>
<dbReference type="NCBIfam" id="TIGR01354">
    <property type="entry name" value="cyt_deam_tetra"/>
    <property type="match status" value="1"/>
</dbReference>
<evidence type="ECO:0000256" key="3">
    <source>
        <dbReference type="ARBA" id="ARBA00006576"/>
    </source>
</evidence>
<feature type="binding site" evidence="13">
    <location>
        <position position="102"/>
    </location>
    <ligand>
        <name>Zn(2+)</name>
        <dbReference type="ChEBI" id="CHEBI:29105"/>
        <note>catalytic</note>
    </ligand>
</feature>
<organism evidence="16 17">
    <name type="scientific">Heliorestis convoluta</name>
    <dbReference type="NCBI Taxonomy" id="356322"/>
    <lineage>
        <taxon>Bacteria</taxon>
        <taxon>Bacillati</taxon>
        <taxon>Bacillota</taxon>
        <taxon>Clostridia</taxon>
        <taxon>Eubacteriales</taxon>
        <taxon>Heliobacteriaceae</taxon>
        <taxon>Heliorestis</taxon>
    </lineage>
</organism>
<protein>
    <recommendedName>
        <fullName evidence="5 14">Cytidine deaminase</fullName>
        <ecNumber evidence="4 14">3.5.4.5</ecNumber>
    </recommendedName>
    <alternativeName>
        <fullName evidence="9 14">Cytidine aminohydrolase</fullName>
    </alternativeName>
</protein>
<evidence type="ECO:0000256" key="13">
    <source>
        <dbReference type="PIRSR" id="PIRSR606262-3"/>
    </source>
</evidence>
<dbReference type="PANTHER" id="PTHR11644">
    <property type="entry name" value="CYTIDINE DEAMINASE"/>
    <property type="match status" value="1"/>
</dbReference>
<evidence type="ECO:0000256" key="4">
    <source>
        <dbReference type="ARBA" id="ARBA00012783"/>
    </source>
</evidence>
<feature type="binding site" evidence="13">
    <location>
        <position position="105"/>
    </location>
    <ligand>
        <name>Zn(2+)</name>
        <dbReference type="ChEBI" id="CHEBI:29105"/>
        <note>catalytic</note>
    </ligand>
</feature>
<dbReference type="OrthoDB" id="9795347at2"/>
<evidence type="ECO:0000256" key="1">
    <source>
        <dbReference type="ARBA" id="ARBA00001947"/>
    </source>
</evidence>
<sequence length="155" mass="17330">MIREEDFARLPVNLDRQKVIEAIQLARKMRERAYVPYSNFPVGAALLSLDGNLYGGCNIENSSFGLTNCAERTALFKALSEGCNRFTLLVLTTLRKDPVTPCGACRQVLSEFASELPILYVNDEEEQVWMDLQVLLPQAFVFTTASTEKTGEKST</sequence>
<feature type="active site" description="Proton donor" evidence="12">
    <location>
        <position position="71"/>
    </location>
</feature>
<dbReference type="CDD" id="cd01283">
    <property type="entry name" value="cytidine_deaminase"/>
    <property type="match status" value="1"/>
</dbReference>
<comment type="similarity">
    <text evidence="3 14">Belongs to the cytidine and deoxycytidylate deaminase family.</text>
</comment>
<dbReference type="PROSITE" id="PS00903">
    <property type="entry name" value="CYT_DCMP_DEAMINASES_1"/>
    <property type="match status" value="1"/>
</dbReference>
<dbReference type="GO" id="GO:0042802">
    <property type="term" value="F:identical protein binding"/>
    <property type="evidence" value="ECO:0007669"/>
    <property type="project" value="UniProtKB-ARBA"/>
</dbReference>
<feature type="domain" description="CMP/dCMP-type deaminase" evidence="15">
    <location>
        <begin position="17"/>
        <end position="143"/>
    </location>
</feature>
<accession>A0A5Q2N0P5</accession>
<keyword evidence="7 14" id="KW-0378">Hydrolase</keyword>
<evidence type="ECO:0000256" key="8">
    <source>
        <dbReference type="ARBA" id="ARBA00022833"/>
    </source>
</evidence>
<evidence type="ECO:0000256" key="5">
    <source>
        <dbReference type="ARBA" id="ARBA00018266"/>
    </source>
</evidence>
<dbReference type="InterPro" id="IPR016193">
    <property type="entry name" value="Cytidine_deaminase-like"/>
</dbReference>
<gene>
    <name evidence="16" type="ORF">FTV88_1793</name>
</gene>
<dbReference type="GO" id="GO:0072527">
    <property type="term" value="P:pyrimidine-containing compound metabolic process"/>
    <property type="evidence" value="ECO:0007669"/>
    <property type="project" value="UniProtKB-ARBA"/>
</dbReference>
<dbReference type="InterPro" id="IPR050202">
    <property type="entry name" value="Cyt/Deoxycyt_deaminase"/>
</dbReference>
<evidence type="ECO:0000256" key="12">
    <source>
        <dbReference type="PIRSR" id="PIRSR606262-1"/>
    </source>
</evidence>
<dbReference type="FunFam" id="3.40.140.10:FF:000008">
    <property type="entry name" value="Cytidine deaminase"/>
    <property type="match status" value="1"/>
</dbReference>
<dbReference type="GO" id="GO:0004126">
    <property type="term" value="F:cytidine deaminase activity"/>
    <property type="evidence" value="ECO:0007669"/>
    <property type="project" value="UniProtKB-UniRule"/>
</dbReference>
<dbReference type="EMBL" id="CP045875">
    <property type="protein sequence ID" value="QGG47891.1"/>
    <property type="molecule type" value="Genomic_DNA"/>
</dbReference>
<dbReference type="KEGG" id="hcv:FTV88_1793"/>
<evidence type="ECO:0000256" key="9">
    <source>
        <dbReference type="ARBA" id="ARBA00032005"/>
    </source>
</evidence>
<dbReference type="InterPro" id="IPR006262">
    <property type="entry name" value="Cyt_deam_tetra"/>
</dbReference>